<dbReference type="Proteomes" id="UP000305778">
    <property type="component" value="Unassembled WGS sequence"/>
</dbReference>
<evidence type="ECO:0000259" key="3">
    <source>
        <dbReference type="SMART" id="SM00458"/>
    </source>
</evidence>
<dbReference type="SUPFAM" id="SSF50370">
    <property type="entry name" value="Ricin B-like lectins"/>
    <property type="match status" value="1"/>
</dbReference>
<proteinExistence type="predicted"/>
<keyword evidence="2" id="KW-0472">Membrane</keyword>
<evidence type="ECO:0000313" key="5">
    <source>
        <dbReference type="Proteomes" id="UP000305778"/>
    </source>
</evidence>
<dbReference type="Gene3D" id="2.80.10.50">
    <property type="match status" value="1"/>
</dbReference>
<sequence>MGVDEAGEAPPGSGTAESEGKQPPSGGRKKLVLAAAVIAGAILITVPFLLSAHSDGKPSRPVRAAAVAGTPLGTGSSGGPAGGHTSVSPSASPSPKHSGAAKKPASHKPAAALQPTPSHAETATAKAKTGAGTSGGSATPAAPAAHALVVAASGECLSRGAGTEGIQLFQDTCNGSADQQWKIASGETIRSSGKCMTVAGGATDDRTEIQLSGCDGSASQQFHLNGTELLADQSQKCVDIFGGASGTVAVLMGCNGRDNQTWTLR</sequence>
<reference evidence="4 5" key="1">
    <citation type="submission" date="2019-04" db="EMBL/GenBank/DDBJ databases">
        <title>Streptomyces oryziradicis sp. nov., a novel actinomycete isolated from rhizosphere soil of rice (Oryza sativa L.).</title>
        <authorList>
            <person name="Li C."/>
        </authorList>
    </citation>
    <scope>NUCLEOTIDE SEQUENCE [LARGE SCALE GENOMIC DNA]</scope>
    <source>
        <strain evidence="4 5">NEAU-C40</strain>
    </source>
</reference>
<keyword evidence="2" id="KW-1133">Transmembrane helix</keyword>
<feature type="region of interest" description="Disordered" evidence="1">
    <location>
        <begin position="1"/>
        <end position="27"/>
    </location>
</feature>
<feature type="transmembrane region" description="Helical" evidence="2">
    <location>
        <begin position="31"/>
        <end position="50"/>
    </location>
</feature>
<dbReference type="Pfam" id="PF00652">
    <property type="entry name" value="Ricin_B_lectin"/>
    <property type="match status" value="1"/>
</dbReference>
<feature type="domain" description="Ricin B lectin" evidence="3">
    <location>
        <begin position="145"/>
        <end position="265"/>
    </location>
</feature>
<dbReference type="SMART" id="SM00458">
    <property type="entry name" value="RICIN"/>
    <property type="match status" value="1"/>
</dbReference>
<name>A0A4U0SL98_9ACTN</name>
<evidence type="ECO:0000256" key="1">
    <source>
        <dbReference type="SAM" id="MobiDB-lite"/>
    </source>
</evidence>
<dbReference type="AlphaFoldDB" id="A0A4U0SL98"/>
<keyword evidence="5" id="KW-1185">Reference proteome</keyword>
<dbReference type="EMBL" id="SUMC01000026">
    <property type="protein sequence ID" value="TKA08977.1"/>
    <property type="molecule type" value="Genomic_DNA"/>
</dbReference>
<keyword evidence="2" id="KW-0812">Transmembrane</keyword>
<dbReference type="PROSITE" id="PS50231">
    <property type="entry name" value="RICIN_B_LECTIN"/>
    <property type="match status" value="1"/>
</dbReference>
<organism evidence="4 5">
    <name type="scientific">Actinacidiphila oryziradicis</name>
    <dbReference type="NCBI Taxonomy" id="2571141"/>
    <lineage>
        <taxon>Bacteria</taxon>
        <taxon>Bacillati</taxon>
        <taxon>Actinomycetota</taxon>
        <taxon>Actinomycetes</taxon>
        <taxon>Kitasatosporales</taxon>
        <taxon>Streptomycetaceae</taxon>
        <taxon>Actinacidiphila</taxon>
    </lineage>
</organism>
<comment type="caution">
    <text evidence="4">The sequence shown here is derived from an EMBL/GenBank/DDBJ whole genome shotgun (WGS) entry which is preliminary data.</text>
</comment>
<dbReference type="InterPro" id="IPR000772">
    <property type="entry name" value="Ricin_B_lectin"/>
</dbReference>
<evidence type="ECO:0000313" key="4">
    <source>
        <dbReference type="EMBL" id="TKA08977.1"/>
    </source>
</evidence>
<dbReference type="OrthoDB" id="4175653at2"/>
<dbReference type="CDD" id="cd00161">
    <property type="entry name" value="beta-trefoil_Ricin-like"/>
    <property type="match status" value="1"/>
</dbReference>
<feature type="region of interest" description="Disordered" evidence="1">
    <location>
        <begin position="54"/>
        <end position="140"/>
    </location>
</feature>
<feature type="compositionally biased region" description="Low complexity" evidence="1">
    <location>
        <begin position="86"/>
        <end position="140"/>
    </location>
</feature>
<dbReference type="InterPro" id="IPR035992">
    <property type="entry name" value="Ricin_B-like_lectins"/>
</dbReference>
<accession>A0A4U0SL98</accession>
<evidence type="ECO:0000256" key="2">
    <source>
        <dbReference type="SAM" id="Phobius"/>
    </source>
</evidence>
<gene>
    <name evidence="4" type="ORF">FCI23_25235</name>
</gene>
<protein>
    <recommendedName>
        <fullName evidence="3">Ricin B lectin domain-containing protein</fullName>
    </recommendedName>
</protein>